<evidence type="ECO:0000259" key="6">
    <source>
        <dbReference type="Pfam" id="PF03168"/>
    </source>
</evidence>
<evidence type="ECO:0000313" key="7">
    <source>
        <dbReference type="EMBL" id="MQM08193.1"/>
    </source>
</evidence>
<sequence>MEQEPKPVVTGYPAAAQPPSYPAGAGAPAHGTAYPYQAPPYYPAPPPPPPGPYYQPPNNAYGGNTTFLRRLIIITIAVFLIVGFATFIAWLVLRPRIPVFAVTSATVSSFNVSVGSQQMSAEFNLSVSVRNPNKRVGLSYDELDAAVLYRSTLISETSLAPFYQEKGDSRVLPARFSAVGRYVGGDVANGIAGERSSNGGAVVFHVRFFGRVNFRSGAWRTRRHYMRVYCDNVKFVFGNATASVGTFTGSPQQCEVHI</sequence>
<reference evidence="7" key="1">
    <citation type="submission" date="2017-07" db="EMBL/GenBank/DDBJ databases">
        <title>Taro Niue Genome Assembly and Annotation.</title>
        <authorList>
            <person name="Atibalentja N."/>
            <person name="Keating K."/>
            <person name="Fields C.J."/>
        </authorList>
    </citation>
    <scope>NUCLEOTIDE SEQUENCE</scope>
    <source>
        <strain evidence="7">Niue_2</strain>
        <tissue evidence="7">Leaf</tissue>
    </source>
</reference>
<proteinExistence type="predicted"/>
<dbReference type="GO" id="GO:0005886">
    <property type="term" value="C:plasma membrane"/>
    <property type="evidence" value="ECO:0007669"/>
    <property type="project" value="TreeGrafter"/>
</dbReference>
<feature type="transmembrane region" description="Helical" evidence="5">
    <location>
        <begin position="71"/>
        <end position="93"/>
    </location>
</feature>
<name>A0A843WAG4_COLES</name>
<keyword evidence="4 5" id="KW-0472">Membrane</keyword>
<feature type="domain" description="Late embryogenesis abundant protein LEA-2 subgroup" evidence="6">
    <location>
        <begin position="127"/>
        <end position="215"/>
    </location>
</feature>
<protein>
    <recommendedName>
        <fullName evidence="6">Late embryogenesis abundant protein LEA-2 subgroup domain-containing protein</fullName>
    </recommendedName>
</protein>
<dbReference type="InterPro" id="IPR004864">
    <property type="entry name" value="LEA_2"/>
</dbReference>
<comment type="subcellular location">
    <subcellularLocation>
        <location evidence="1">Membrane</location>
        <topology evidence="1">Single-pass membrane protein</topology>
    </subcellularLocation>
</comment>
<dbReference type="Proteomes" id="UP000652761">
    <property type="component" value="Unassembled WGS sequence"/>
</dbReference>
<dbReference type="AlphaFoldDB" id="A0A843WAG4"/>
<keyword evidence="3 5" id="KW-1133">Transmembrane helix</keyword>
<evidence type="ECO:0000256" key="2">
    <source>
        <dbReference type="ARBA" id="ARBA00022692"/>
    </source>
</evidence>
<evidence type="ECO:0000256" key="5">
    <source>
        <dbReference type="SAM" id="Phobius"/>
    </source>
</evidence>
<dbReference type="Pfam" id="PF03168">
    <property type="entry name" value="LEA_2"/>
    <property type="match status" value="1"/>
</dbReference>
<gene>
    <name evidence="7" type="ORF">Taro_041042</name>
</gene>
<dbReference type="PANTHER" id="PTHR31234:SF55">
    <property type="entry name" value="LATE EMBRYOGENESIS ABUNDANT (LEA) HYDROXYPROLINE-RICH GLYCOPROTEIN FAMILY"/>
    <property type="match status" value="1"/>
</dbReference>
<evidence type="ECO:0000313" key="8">
    <source>
        <dbReference type="Proteomes" id="UP000652761"/>
    </source>
</evidence>
<accession>A0A843WAG4</accession>
<evidence type="ECO:0000256" key="1">
    <source>
        <dbReference type="ARBA" id="ARBA00004167"/>
    </source>
</evidence>
<keyword evidence="2 5" id="KW-0812">Transmembrane</keyword>
<dbReference type="GO" id="GO:0098542">
    <property type="term" value="P:defense response to other organism"/>
    <property type="evidence" value="ECO:0007669"/>
    <property type="project" value="InterPro"/>
</dbReference>
<dbReference type="InterPro" id="IPR044839">
    <property type="entry name" value="NDR1-like"/>
</dbReference>
<organism evidence="7 8">
    <name type="scientific">Colocasia esculenta</name>
    <name type="common">Wild taro</name>
    <name type="synonym">Arum esculentum</name>
    <dbReference type="NCBI Taxonomy" id="4460"/>
    <lineage>
        <taxon>Eukaryota</taxon>
        <taxon>Viridiplantae</taxon>
        <taxon>Streptophyta</taxon>
        <taxon>Embryophyta</taxon>
        <taxon>Tracheophyta</taxon>
        <taxon>Spermatophyta</taxon>
        <taxon>Magnoliopsida</taxon>
        <taxon>Liliopsida</taxon>
        <taxon>Araceae</taxon>
        <taxon>Aroideae</taxon>
        <taxon>Colocasieae</taxon>
        <taxon>Colocasia</taxon>
    </lineage>
</organism>
<comment type="caution">
    <text evidence="7">The sequence shown here is derived from an EMBL/GenBank/DDBJ whole genome shotgun (WGS) entry which is preliminary data.</text>
</comment>
<dbReference type="PANTHER" id="PTHR31234">
    <property type="entry name" value="LATE EMBRYOGENESIS ABUNDANT (LEA) HYDROXYPROLINE-RICH GLYCOPROTEIN FAMILY"/>
    <property type="match status" value="1"/>
</dbReference>
<evidence type="ECO:0000256" key="4">
    <source>
        <dbReference type="ARBA" id="ARBA00023136"/>
    </source>
</evidence>
<evidence type="ECO:0000256" key="3">
    <source>
        <dbReference type="ARBA" id="ARBA00022989"/>
    </source>
</evidence>
<dbReference type="EMBL" id="NMUH01004056">
    <property type="protein sequence ID" value="MQM08193.1"/>
    <property type="molecule type" value="Genomic_DNA"/>
</dbReference>
<dbReference type="OrthoDB" id="695142at2759"/>
<keyword evidence="8" id="KW-1185">Reference proteome</keyword>